<dbReference type="GeneID" id="70192467"/>
<proteinExistence type="predicted"/>
<reference evidence="1" key="1">
    <citation type="journal article" date="2021" name="Nat. Commun.">
        <title>Genetic determinants of endophytism in the Arabidopsis root mycobiome.</title>
        <authorList>
            <person name="Mesny F."/>
            <person name="Miyauchi S."/>
            <person name="Thiergart T."/>
            <person name="Pickel B."/>
            <person name="Atanasova L."/>
            <person name="Karlsson M."/>
            <person name="Huettel B."/>
            <person name="Barry K.W."/>
            <person name="Haridas S."/>
            <person name="Chen C."/>
            <person name="Bauer D."/>
            <person name="Andreopoulos W."/>
            <person name="Pangilinan J."/>
            <person name="LaButti K."/>
            <person name="Riley R."/>
            <person name="Lipzen A."/>
            <person name="Clum A."/>
            <person name="Drula E."/>
            <person name="Henrissat B."/>
            <person name="Kohler A."/>
            <person name="Grigoriev I.V."/>
            <person name="Martin F.M."/>
            <person name="Hacquard S."/>
        </authorList>
    </citation>
    <scope>NUCLEOTIDE SEQUENCE</scope>
    <source>
        <strain evidence="1">MPI-CAGE-CH-0230</strain>
    </source>
</reference>
<dbReference type="AlphaFoldDB" id="A0A9P8XTJ2"/>
<dbReference type="EMBL" id="JAGTJQ010000012">
    <property type="protein sequence ID" value="KAH7016486.1"/>
    <property type="molecule type" value="Genomic_DNA"/>
</dbReference>
<sequence>MGNSTSQPIACAAVLDPGGFQACLERDEMQDAMAAALREMPLASLQRLQHALDQARATQGDEHVLRSWEQAPDKFFDCIGITPRPRDYALALVKIIEHLDSRGKLLKPERVQRRVALYLVRLLRRLYPEVKTEKLDRIHSKAKRYELLVDTFGMRCLLDLDDEIEQVM</sequence>
<accession>A0A9P8XTJ2</accession>
<comment type="caution">
    <text evidence="1">The sequence shown here is derived from an EMBL/GenBank/DDBJ whole genome shotgun (WGS) entry which is preliminary data.</text>
</comment>
<keyword evidence="2" id="KW-1185">Reference proteome</keyword>
<gene>
    <name evidence="1" type="ORF">B0I36DRAFT_46767</name>
</gene>
<evidence type="ECO:0000313" key="2">
    <source>
        <dbReference type="Proteomes" id="UP000756346"/>
    </source>
</evidence>
<dbReference type="Proteomes" id="UP000756346">
    <property type="component" value="Unassembled WGS sequence"/>
</dbReference>
<evidence type="ECO:0000313" key="1">
    <source>
        <dbReference type="EMBL" id="KAH7016486.1"/>
    </source>
</evidence>
<organism evidence="1 2">
    <name type="scientific">Microdochium trichocladiopsis</name>
    <dbReference type="NCBI Taxonomy" id="1682393"/>
    <lineage>
        <taxon>Eukaryota</taxon>
        <taxon>Fungi</taxon>
        <taxon>Dikarya</taxon>
        <taxon>Ascomycota</taxon>
        <taxon>Pezizomycotina</taxon>
        <taxon>Sordariomycetes</taxon>
        <taxon>Xylariomycetidae</taxon>
        <taxon>Xylariales</taxon>
        <taxon>Microdochiaceae</taxon>
        <taxon>Microdochium</taxon>
    </lineage>
</organism>
<name>A0A9P8XTJ2_9PEZI</name>
<protein>
    <submittedName>
        <fullName evidence="1">Uncharacterized protein</fullName>
    </submittedName>
</protein>
<dbReference type="RefSeq" id="XP_046006110.1">
    <property type="nucleotide sequence ID" value="XM_046162921.1"/>
</dbReference>